<comment type="catalytic activity">
    <reaction evidence="11 13">
        <text>L-homoserine + ATP = O-phospho-L-homoserine + ADP + H(+)</text>
        <dbReference type="Rhea" id="RHEA:13985"/>
        <dbReference type="ChEBI" id="CHEBI:15378"/>
        <dbReference type="ChEBI" id="CHEBI:30616"/>
        <dbReference type="ChEBI" id="CHEBI:57476"/>
        <dbReference type="ChEBI" id="CHEBI:57590"/>
        <dbReference type="ChEBI" id="CHEBI:456216"/>
        <dbReference type="EC" id="2.7.1.39"/>
    </reaction>
</comment>
<dbReference type="InterPro" id="IPR020568">
    <property type="entry name" value="Ribosomal_Su5_D2-typ_SF"/>
</dbReference>
<comment type="pathway">
    <text evidence="1 13">Amino-acid biosynthesis; L-threonine biosynthesis; L-threonine from L-aspartate: step 4/5.</text>
</comment>
<dbReference type="HAMAP" id="MF_00384">
    <property type="entry name" value="Homoser_kinase"/>
    <property type="match status" value="1"/>
</dbReference>
<evidence type="ECO:0000313" key="17">
    <source>
        <dbReference type="Proteomes" id="UP000244338"/>
    </source>
</evidence>
<dbReference type="Pfam" id="PF08544">
    <property type="entry name" value="GHMP_kinases_C"/>
    <property type="match status" value="1"/>
</dbReference>
<evidence type="ECO:0000256" key="7">
    <source>
        <dbReference type="ARBA" id="ARBA00022697"/>
    </source>
</evidence>
<feature type="domain" description="GHMP kinase N-terminal" evidence="14">
    <location>
        <begin position="61"/>
        <end position="143"/>
    </location>
</feature>
<proteinExistence type="inferred from homology"/>
<dbReference type="SUPFAM" id="SSF54211">
    <property type="entry name" value="Ribosomal protein S5 domain 2-like"/>
    <property type="match status" value="1"/>
</dbReference>
<accession>A0A2R6Y581</accession>
<dbReference type="SUPFAM" id="SSF55060">
    <property type="entry name" value="GHMP Kinase, C-terminal domain"/>
    <property type="match status" value="1"/>
</dbReference>
<keyword evidence="5 13" id="KW-0028">Amino-acid biosynthesis</keyword>
<comment type="subcellular location">
    <subcellularLocation>
        <location evidence="13">Cytoplasm</location>
    </subcellularLocation>
</comment>
<organism evidence="16 17">
    <name type="scientific">Candidatus Carbonibacillus altaicus</name>
    <dbReference type="NCBI Taxonomy" id="2163959"/>
    <lineage>
        <taxon>Bacteria</taxon>
        <taxon>Bacillati</taxon>
        <taxon>Bacillota</taxon>
        <taxon>Bacilli</taxon>
        <taxon>Bacillales</taxon>
        <taxon>Candidatus Carbonibacillus</taxon>
    </lineage>
</organism>
<dbReference type="InterPro" id="IPR036554">
    <property type="entry name" value="GHMP_kinase_C_sf"/>
</dbReference>
<dbReference type="InterPro" id="IPR006203">
    <property type="entry name" value="GHMP_knse_ATP-bd_CS"/>
</dbReference>
<evidence type="ECO:0000256" key="4">
    <source>
        <dbReference type="ARBA" id="ARBA00017858"/>
    </source>
</evidence>
<dbReference type="PRINTS" id="PR00958">
    <property type="entry name" value="HOMSERKINASE"/>
</dbReference>
<dbReference type="InterPro" id="IPR000870">
    <property type="entry name" value="Homoserine_kinase"/>
</dbReference>
<keyword evidence="13" id="KW-0963">Cytoplasm</keyword>
<evidence type="ECO:0000256" key="1">
    <source>
        <dbReference type="ARBA" id="ARBA00005015"/>
    </source>
</evidence>
<dbReference type="EMBL" id="PEBX01000002">
    <property type="protein sequence ID" value="PTQ57831.1"/>
    <property type="molecule type" value="Genomic_DNA"/>
</dbReference>
<dbReference type="NCBIfam" id="TIGR00191">
    <property type="entry name" value="thrB"/>
    <property type="match status" value="1"/>
</dbReference>
<dbReference type="PANTHER" id="PTHR20861">
    <property type="entry name" value="HOMOSERINE/4-DIPHOSPHOCYTIDYL-2-C-METHYL-D-ERYTHRITOL KINASE"/>
    <property type="match status" value="1"/>
</dbReference>
<dbReference type="UniPathway" id="UPA00050">
    <property type="reaction ID" value="UER00064"/>
</dbReference>
<dbReference type="InterPro" id="IPR013750">
    <property type="entry name" value="GHMP_kinase_C_dom"/>
</dbReference>
<keyword evidence="7 13" id="KW-0791">Threonine biosynthesis</keyword>
<evidence type="ECO:0000256" key="12">
    <source>
        <dbReference type="ARBA" id="ARBA00049954"/>
    </source>
</evidence>
<reference evidence="17" key="1">
    <citation type="journal article" date="2018" name="Sci. Rep.">
        <title>Lignite coal burning seam in the remote Altai Mountains harbors a hydrogen-driven thermophilic microbial community.</title>
        <authorList>
            <person name="Kadnikov V.V."/>
            <person name="Mardanov A.V."/>
            <person name="Ivasenko D.A."/>
            <person name="Antsiferov D.V."/>
            <person name="Beletsky A.V."/>
            <person name="Karnachuk O.V."/>
            <person name="Ravin N.V."/>
        </authorList>
    </citation>
    <scope>NUCLEOTIDE SEQUENCE [LARGE SCALE GENOMIC DNA]</scope>
</reference>
<dbReference type="EC" id="2.7.1.39" evidence="3 13"/>
<evidence type="ECO:0000313" key="16">
    <source>
        <dbReference type="EMBL" id="PTQ57831.1"/>
    </source>
</evidence>
<evidence type="ECO:0000256" key="2">
    <source>
        <dbReference type="ARBA" id="ARBA00007370"/>
    </source>
</evidence>
<dbReference type="Pfam" id="PF00288">
    <property type="entry name" value="GHMP_kinases_N"/>
    <property type="match status" value="1"/>
</dbReference>
<dbReference type="PANTHER" id="PTHR20861:SF1">
    <property type="entry name" value="HOMOSERINE KINASE"/>
    <property type="match status" value="1"/>
</dbReference>
<evidence type="ECO:0000256" key="13">
    <source>
        <dbReference type="HAMAP-Rule" id="MF_00384"/>
    </source>
</evidence>
<dbReference type="GO" id="GO:0005524">
    <property type="term" value="F:ATP binding"/>
    <property type="evidence" value="ECO:0007669"/>
    <property type="project" value="UniProtKB-UniRule"/>
</dbReference>
<dbReference type="PROSITE" id="PS00627">
    <property type="entry name" value="GHMP_KINASES_ATP"/>
    <property type="match status" value="1"/>
</dbReference>
<feature type="domain" description="GHMP kinase C-terminal" evidence="15">
    <location>
        <begin position="206"/>
        <end position="280"/>
    </location>
</feature>
<evidence type="ECO:0000259" key="15">
    <source>
        <dbReference type="Pfam" id="PF08544"/>
    </source>
</evidence>
<evidence type="ECO:0000256" key="8">
    <source>
        <dbReference type="ARBA" id="ARBA00022741"/>
    </source>
</evidence>
<evidence type="ECO:0000256" key="3">
    <source>
        <dbReference type="ARBA" id="ARBA00012078"/>
    </source>
</evidence>
<evidence type="ECO:0000256" key="6">
    <source>
        <dbReference type="ARBA" id="ARBA00022679"/>
    </source>
</evidence>
<sequence length="312" mass="33407">MITYDVKVPATSANLGPGFDTLGMAVELFLNVQATFGGGEGIDVRAMAEGGEDRVPRDERNLIYQSMVRLFQAAKEPMPTVHLVIESEIPLTSGLGSSAAAIVAGVTLANAYLGAPFSSGDLLHLATLIEGHPDNVAPALLGGLVAATYDKRRGRVYAHQVHSAPGLSLLALRPPYELATEKARQALPDMYSREDVVYALGQLALLLEAIHHEAWDLLRLALNDRLHEPYRLPLIPGAERLLALGQEAPSLGMYLSGAGPTLMALFKTDADRAAWLAWTESYGGLTGWRALPLRPTPIGATLTVRETSVESP</sequence>
<comment type="similarity">
    <text evidence="2 13">Belongs to the GHMP kinase family. Homoserine kinase subfamily.</text>
</comment>
<evidence type="ECO:0000259" key="14">
    <source>
        <dbReference type="Pfam" id="PF00288"/>
    </source>
</evidence>
<keyword evidence="6 13" id="KW-0808">Transferase</keyword>
<feature type="binding site" evidence="13">
    <location>
        <begin position="90"/>
        <end position="100"/>
    </location>
    <ligand>
        <name>ATP</name>
        <dbReference type="ChEBI" id="CHEBI:30616"/>
    </ligand>
</feature>
<protein>
    <recommendedName>
        <fullName evidence="4 13">Homoserine kinase</fullName>
        <shortName evidence="13">HK</shortName>
        <shortName evidence="13">HSK</shortName>
        <ecNumber evidence="3 13">2.7.1.39</ecNumber>
    </recommendedName>
</protein>
<gene>
    <name evidence="13" type="primary">thrB</name>
    <name evidence="16" type="ORF">BSOLF_0693</name>
</gene>
<dbReference type="GO" id="GO:0004413">
    <property type="term" value="F:homoserine kinase activity"/>
    <property type="evidence" value="ECO:0007669"/>
    <property type="project" value="UniProtKB-UniRule"/>
</dbReference>
<dbReference type="InterPro" id="IPR014721">
    <property type="entry name" value="Ribsml_uS5_D2-typ_fold_subgr"/>
</dbReference>
<name>A0A2R6Y581_9BACL</name>
<keyword evidence="10 13" id="KW-0067">ATP-binding</keyword>
<keyword evidence="9 13" id="KW-0418">Kinase</keyword>
<comment type="function">
    <text evidence="12 13">Catalyzes the ATP-dependent phosphorylation of L-homoserine to L-homoserine phosphate.</text>
</comment>
<dbReference type="Gene3D" id="3.30.70.890">
    <property type="entry name" value="GHMP kinase, C-terminal domain"/>
    <property type="match status" value="1"/>
</dbReference>
<evidence type="ECO:0000256" key="11">
    <source>
        <dbReference type="ARBA" id="ARBA00049375"/>
    </source>
</evidence>
<dbReference type="PIRSF" id="PIRSF000676">
    <property type="entry name" value="Homoser_kin"/>
    <property type="match status" value="1"/>
</dbReference>
<dbReference type="Proteomes" id="UP000244338">
    <property type="component" value="Unassembled WGS sequence"/>
</dbReference>
<keyword evidence="8 13" id="KW-0547">Nucleotide-binding</keyword>
<evidence type="ECO:0000256" key="9">
    <source>
        <dbReference type="ARBA" id="ARBA00022777"/>
    </source>
</evidence>
<evidence type="ECO:0000256" key="5">
    <source>
        <dbReference type="ARBA" id="ARBA00022605"/>
    </source>
</evidence>
<evidence type="ECO:0000256" key="10">
    <source>
        <dbReference type="ARBA" id="ARBA00022840"/>
    </source>
</evidence>
<dbReference type="Gene3D" id="3.30.230.10">
    <property type="match status" value="1"/>
</dbReference>
<dbReference type="AlphaFoldDB" id="A0A2R6Y581"/>
<dbReference type="GO" id="GO:0005737">
    <property type="term" value="C:cytoplasm"/>
    <property type="evidence" value="ECO:0007669"/>
    <property type="project" value="UniProtKB-SubCell"/>
</dbReference>
<dbReference type="GO" id="GO:0009088">
    <property type="term" value="P:threonine biosynthetic process"/>
    <property type="evidence" value="ECO:0007669"/>
    <property type="project" value="UniProtKB-UniRule"/>
</dbReference>
<dbReference type="InterPro" id="IPR006204">
    <property type="entry name" value="GHMP_kinase_N_dom"/>
</dbReference>
<comment type="caution">
    <text evidence="16">The sequence shown here is derived from an EMBL/GenBank/DDBJ whole genome shotgun (WGS) entry which is preliminary data.</text>
</comment>